<proteinExistence type="predicted"/>
<protein>
    <submittedName>
        <fullName evidence="3">OSJNBa0082E08.4 protein</fullName>
    </submittedName>
</protein>
<reference evidence="4" key="2">
    <citation type="journal article" date="2008" name="Nucleic Acids Res.">
        <title>The rice annotation project database (RAP-DB): 2008 update.</title>
        <authorList>
            <consortium name="The rice annotation project (RAP)"/>
        </authorList>
    </citation>
    <scope>GENOME REANNOTATION</scope>
    <source>
        <strain evidence="4">cv. Nipponbare</strain>
    </source>
</reference>
<feature type="domain" description="DUF7769" evidence="2">
    <location>
        <begin position="7"/>
        <end position="54"/>
    </location>
</feature>
<feature type="region of interest" description="Disordered" evidence="1">
    <location>
        <begin position="388"/>
        <end position="463"/>
    </location>
</feature>
<name>Q7X8C7_ORYSJ</name>
<dbReference type="InterPro" id="IPR036397">
    <property type="entry name" value="RNaseH_sf"/>
</dbReference>
<dbReference type="PANTHER" id="PTHR47169">
    <property type="entry name" value="OS01G0541250 PROTEIN"/>
    <property type="match status" value="1"/>
</dbReference>
<evidence type="ECO:0000313" key="3">
    <source>
        <dbReference type="EMBL" id="CAE04907.2"/>
    </source>
</evidence>
<feature type="compositionally biased region" description="Low complexity" evidence="1">
    <location>
        <begin position="449"/>
        <end position="463"/>
    </location>
</feature>
<dbReference type="GO" id="GO:0003676">
    <property type="term" value="F:nucleic acid binding"/>
    <property type="evidence" value="ECO:0007669"/>
    <property type="project" value="InterPro"/>
</dbReference>
<evidence type="ECO:0000259" key="2">
    <source>
        <dbReference type="Pfam" id="PF24964"/>
    </source>
</evidence>
<dbReference type="Gene3D" id="3.30.420.10">
    <property type="entry name" value="Ribonuclease H-like superfamily/Ribonuclease H"/>
    <property type="match status" value="1"/>
</dbReference>
<dbReference type="Pfam" id="PF24964">
    <property type="entry name" value="DUF7769"/>
    <property type="match status" value="1"/>
</dbReference>
<gene>
    <name evidence="3" type="primary">OSJNBa0082E08.4</name>
</gene>
<reference evidence="4" key="1">
    <citation type="journal article" date="2005" name="Nature">
        <title>The map-based sequence of the rice genome.</title>
        <authorList>
            <consortium name="International rice genome sequencing project (IRGSP)"/>
            <person name="Matsumoto T."/>
            <person name="Wu J."/>
            <person name="Kanamori H."/>
            <person name="Katayose Y."/>
            <person name="Fujisawa M."/>
            <person name="Namiki N."/>
            <person name="Mizuno H."/>
            <person name="Yamamoto K."/>
            <person name="Antonio B.A."/>
            <person name="Baba T."/>
            <person name="Sakata K."/>
            <person name="Nagamura Y."/>
            <person name="Aoki H."/>
            <person name="Arikawa K."/>
            <person name="Arita K."/>
            <person name="Bito T."/>
            <person name="Chiden Y."/>
            <person name="Fujitsuka N."/>
            <person name="Fukunaka R."/>
            <person name="Hamada M."/>
            <person name="Harada C."/>
            <person name="Hayashi A."/>
            <person name="Hijishita S."/>
            <person name="Honda M."/>
            <person name="Hosokawa S."/>
            <person name="Ichikawa Y."/>
            <person name="Idonuma A."/>
            <person name="Iijima M."/>
            <person name="Ikeda M."/>
            <person name="Ikeno M."/>
            <person name="Ito K."/>
            <person name="Ito S."/>
            <person name="Ito T."/>
            <person name="Ito Y."/>
            <person name="Ito Y."/>
            <person name="Iwabuchi A."/>
            <person name="Kamiya K."/>
            <person name="Karasawa W."/>
            <person name="Kurita K."/>
            <person name="Katagiri S."/>
            <person name="Kikuta A."/>
            <person name="Kobayashi H."/>
            <person name="Kobayashi N."/>
            <person name="Machita K."/>
            <person name="Maehara T."/>
            <person name="Masukawa M."/>
            <person name="Mizubayashi T."/>
            <person name="Mukai Y."/>
            <person name="Nagasaki H."/>
            <person name="Nagata Y."/>
            <person name="Naito S."/>
            <person name="Nakashima M."/>
            <person name="Nakama Y."/>
            <person name="Nakamichi Y."/>
            <person name="Nakamura M."/>
            <person name="Meguro A."/>
            <person name="Negishi M."/>
            <person name="Ohta I."/>
            <person name="Ohta T."/>
            <person name="Okamoto M."/>
            <person name="Ono N."/>
            <person name="Saji S."/>
            <person name="Sakaguchi M."/>
            <person name="Sakai K."/>
            <person name="Shibata M."/>
            <person name="Shimokawa T."/>
            <person name="Song J."/>
            <person name="Takazaki Y."/>
            <person name="Terasawa K."/>
            <person name="Tsugane M."/>
            <person name="Tsuji K."/>
            <person name="Ueda S."/>
            <person name="Waki K."/>
            <person name="Yamagata H."/>
            <person name="Yamamoto M."/>
            <person name="Yamamoto S."/>
            <person name="Yamane H."/>
            <person name="Yoshiki S."/>
            <person name="Yoshihara R."/>
            <person name="Yukawa K."/>
            <person name="Zhong H."/>
            <person name="Yano M."/>
            <person name="Yuan Q."/>
            <person name="Ouyang S."/>
            <person name="Liu J."/>
            <person name="Jones K.M."/>
            <person name="Gansberger K."/>
            <person name="Moffat K."/>
            <person name="Hill J."/>
            <person name="Bera J."/>
            <person name="Fadrosh D."/>
            <person name="Jin S."/>
            <person name="Johri S."/>
            <person name="Kim M."/>
            <person name="Overton L."/>
            <person name="Reardon M."/>
            <person name="Tsitrin T."/>
            <person name="Vuong H."/>
            <person name="Weaver B."/>
            <person name="Ciecko A."/>
            <person name="Tallon L."/>
            <person name="Jackson J."/>
            <person name="Pai G."/>
            <person name="Aken S.V."/>
            <person name="Utterback T."/>
            <person name="Reidmuller S."/>
            <person name="Feldblyum T."/>
            <person name="Hsiao J."/>
            <person name="Zismann V."/>
            <person name="Iobst S."/>
            <person name="de Vazeille A.R."/>
            <person name="Buell C.R."/>
            <person name="Ying K."/>
            <person name="Li Y."/>
            <person name="Lu T."/>
            <person name="Huang Y."/>
            <person name="Zhao Q."/>
            <person name="Feng Q."/>
            <person name="Zhang L."/>
            <person name="Zhu J."/>
            <person name="Weng Q."/>
            <person name="Mu J."/>
            <person name="Lu Y."/>
            <person name="Fan D."/>
            <person name="Liu Y."/>
            <person name="Guan J."/>
            <person name="Zhang Y."/>
            <person name="Yu S."/>
            <person name="Liu X."/>
            <person name="Zhang Y."/>
            <person name="Hong G."/>
            <person name="Han B."/>
            <person name="Choisne N."/>
            <person name="Demange N."/>
            <person name="Orjeda G."/>
            <person name="Samain S."/>
            <person name="Cattolico L."/>
            <person name="Pelletier E."/>
            <person name="Couloux A."/>
            <person name="Segurens B."/>
            <person name="Wincker P."/>
            <person name="D'Hont A."/>
            <person name="Scarpelli C."/>
            <person name="Weissenbach J."/>
            <person name="Salanoubat M."/>
            <person name="Quetier F."/>
            <person name="Yu Y."/>
            <person name="Kim H.R."/>
            <person name="Rambo T."/>
            <person name="Currie J."/>
            <person name="Collura K."/>
            <person name="Luo M."/>
            <person name="Yang T."/>
            <person name="Ammiraju J.S.S."/>
            <person name="Engler F."/>
            <person name="Soderlund C."/>
            <person name="Wing R.A."/>
            <person name="Palmer L.E."/>
            <person name="de la Bastide M."/>
            <person name="Spiegel L."/>
            <person name="Nascimento L."/>
            <person name="Zutavern T."/>
            <person name="O'Shaughnessy A."/>
            <person name="Dike S."/>
            <person name="Dedhia N."/>
            <person name="Preston R."/>
            <person name="Balija V."/>
            <person name="McCombie W.R."/>
            <person name="Chow T."/>
            <person name="Chen H."/>
            <person name="Chung M."/>
            <person name="Chen C."/>
            <person name="Shaw J."/>
            <person name="Wu H."/>
            <person name="Hsiao K."/>
            <person name="Chao Y."/>
            <person name="Chu M."/>
            <person name="Cheng C."/>
            <person name="Hour A."/>
            <person name="Lee P."/>
            <person name="Lin S."/>
            <person name="Lin Y."/>
            <person name="Liou J."/>
            <person name="Liu S."/>
            <person name="Hsing Y."/>
            <person name="Raghuvanshi S."/>
            <person name="Mohanty A."/>
            <person name="Bharti A.K."/>
            <person name="Gaur A."/>
            <person name="Gupta V."/>
            <person name="Kumar D."/>
            <person name="Ravi V."/>
            <person name="Vij S."/>
            <person name="Kapur A."/>
            <person name="Khurana P."/>
            <person name="Khurana P."/>
            <person name="Khurana J.P."/>
            <person name="Tyagi A.K."/>
            <person name="Gaikwad K."/>
            <person name="Singh A."/>
            <person name="Dalal V."/>
            <person name="Srivastava S."/>
            <person name="Dixit A."/>
            <person name="Pal A.K."/>
            <person name="Ghazi I.A."/>
            <person name="Yadav M."/>
            <person name="Pandit A."/>
            <person name="Bhargava A."/>
            <person name="Sureshbabu K."/>
            <person name="Batra K."/>
            <person name="Sharma T.R."/>
            <person name="Mohapatra T."/>
            <person name="Singh N.K."/>
            <person name="Messing J."/>
            <person name="Nelson A.B."/>
            <person name="Fuks G."/>
            <person name="Kavchok S."/>
            <person name="Keizer G."/>
            <person name="Linton E."/>
            <person name="Llaca V."/>
            <person name="Song R."/>
            <person name="Tanyolac B."/>
            <person name="Young S."/>
            <person name="Ho-Il K."/>
            <person name="Hahn J.H."/>
            <person name="Sangsakoo G."/>
            <person name="Vanavichit A."/>
            <person name="de Mattos Luiz.A.T."/>
            <person name="Zimmer P.D."/>
            <person name="Malone G."/>
            <person name="Dellagostin O."/>
            <person name="de Oliveira A.C."/>
            <person name="Bevan M."/>
            <person name="Bancroft I."/>
            <person name="Minx P."/>
            <person name="Cordum H."/>
            <person name="Wilson R."/>
            <person name="Cheng Z."/>
            <person name="Jin W."/>
            <person name="Jiang J."/>
            <person name="Leong S.A."/>
            <person name="Iwama H."/>
            <person name="Gojobori T."/>
            <person name="Itoh T."/>
            <person name="Niimura Y."/>
            <person name="Fujii Y."/>
            <person name="Habara T."/>
            <person name="Sakai H."/>
            <person name="Sato Y."/>
            <person name="Wilson G."/>
            <person name="Kumar K."/>
            <person name="McCouch S."/>
            <person name="Juretic N."/>
            <person name="Hoen D."/>
            <person name="Wright S."/>
            <person name="Bruskiewich R."/>
            <person name="Bureau T."/>
            <person name="Miyao A."/>
            <person name="Hirochika H."/>
            <person name="Nishikawa T."/>
            <person name="Kadowaki K."/>
            <person name="Sugiura M."/>
            <person name="Burr B."/>
            <person name="Sasaki T."/>
        </authorList>
    </citation>
    <scope>NUCLEOTIDE SEQUENCE [LARGE SCALE GENOMIC DNA]</scope>
    <source>
        <strain evidence="4">cv. Nipponbare</strain>
    </source>
</reference>
<evidence type="ECO:0000256" key="1">
    <source>
        <dbReference type="SAM" id="MobiDB-lite"/>
    </source>
</evidence>
<sequence>MSDELGKLVSRTLLARSKNGKLGKKDTSIVAAQFGLGIQSVQRLWKRGKIQLANSIPVVVSSLKKGRVGRKKIPVDLEALRSIPLKERTTIEDVSAKLNMSKSKIQRYLRKGFLRRHSSSIKPYLTEANKKSRLKWCVDMIKRDLHGGPRFKDFFDFVLIDEKWFYLSQKSEKYYLLPEQDDPHRTCKNKNYIPRLMFLCVCARPRFRDGNCIFDGRISCFPLVTYQPAMRGNVRTGRVRGDLVLKPITSITREVIRDFMINKVLPAIRAKWPKEDVGKPIFIQQDNAPSHLNLDDSDFCEHAKQEGFDIRLICQTPNSPDFNILDLDFFRAIQAIQYNKNAKTIEALVPTVEEAFMEYSAHKANRMFVTLQSVLMEAMKMKPRLLSDSGASSCNSGAKESGTSSDSGASTESGASSCKSGVKESSTSSDSGASMESGASSCNSSVKESGTSSDSGASMESGASSSSATVFLGQRCFWAVAFVVNKKDERGKSAWWNRRVRS</sequence>
<dbReference type="EMBL" id="AL731608">
    <property type="protein sequence ID" value="CAE04907.2"/>
    <property type="molecule type" value="Genomic_DNA"/>
</dbReference>
<organism evidence="3 4">
    <name type="scientific">Oryza sativa subsp. japonica</name>
    <name type="common">Rice</name>
    <dbReference type="NCBI Taxonomy" id="39947"/>
    <lineage>
        <taxon>Eukaryota</taxon>
        <taxon>Viridiplantae</taxon>
        <taxon>Streptophyta</taxon>
        <taxon>Embryophyta</taxon>
        <taxon>Tracheophyta</taxon>
        <taxon>Spermatophyta</taxon>
        <taxon>Magnoliopsida</taxon>
        <taxon>Liliopsida</taxon>
        <taxon>Poales</taxon>
        <taxon>Poaceae</taxon>
        <taxon>BOP clade</taxon>
        <taxon>Oryzoideae</taxon>
        <taxon>Oryzeae</taxon>
        <taxon>Oryzinae</taxon>
        <taxon>Oryza</taxon>
        <taxon>Oryza sativa</taxon>
    </lineage>
</organism>
<evidence type="ECO:0000313" key="4">
    <source>
        <dbReference type="Proteomes" id="UP000000763"/>
    </source>
</evidence>
<accession>Q7X8C7</accession>
<feature type="compositionally biased region" description="Polar residues" evidence="1">
    <location>
        <begin position="389"/>
        <end position="448"/>
    </location>
</feature>
<dbReference type="InterPro" id="IPR056671">
    <property type="entry name" value="DUF7769"/>
</dbReference>
<dbReference type="Proteomes" id="UP000000763">
    <property type="component" value="Chromosome 4"/>
</dbReference>
<dbReference type="PANTHER" id="PTHR47169:SF2">
    <property type="entry name" value="OS01G0541250 PROTEIN"/>
    <property type="match status" value="1"/>
</dbReference>
<dbReference type="AlphaFoldDB" id="Q7X8C7"/>